<feature type="compositionally biased region" description="Gly residues" evidence="1">
    <location>
        <begin position="461"/>
        <end position="472"/>
    </location>
</feature>
<feature type="chain" id="PRO_5045454914" evidence="3">
    <location>
        <begin position="19"/>
        <end position="741"/>
    </location>
</feature>
<sequence>MAVLAAGALIGLAAPAHAAGPEVVIAGAGDVTLTVGGSAQTVNVQVKNQGDLPALKISLTIDIPGDLGLTVASKPNGCTGSGTHVECDIDAGLGAGQTKNLPIGIAPPAQSSIPAGQQKSGGGQVILTDGGSDTKNFQAVLKAQAVVAPPTTTQAAPQTVTEVTGNVTDSTTGKGIKGATVVLEDNAGKTRQTSTQDDKGFFRFTPTDANPIAPGTLKLTAGANGYDNFDKTITAAAGKPASVKLGLTLLADSATPVPPPTAGDPAIVQGQSAGGVDPGNTKTNNASNDSGGGVSWILIALGVLLVGFGIVAIVMLLRRRGDDDDDENVDEPAPRRGPGPRPAYVGPGTDPTMVGAMGAPTMISRGGSNDATAIVRPTRGGFDDVPPDPYGAPLPAPGGYPSAGGYDDRAGFASGGYNGGGGNGYGRPAPGPAVDPYAPDYNNGDGGANGYADSTQRYEPGTGGNNYGGGANGYNNNPPTGGYGPGAGPGGAGGQGGYGGANGYDGPSTGGNNYGGGPRDRGGYDDRGGPPTTLGGFAGGDRGGYDGPQAGGGYDGPKAGGGYDERGGYGPQAGGGGYDGPQAGGGYGDRGGYGPQAGNGYDGPQAGGGGYDDRGGYGPQAGGGGYDDRGGYGPPAGGGDYDGPYAGRGGYGPSGGGAGYEPASGYERDGYERVPEPPRAGNGYGPGGSAPAGGGAAGGDYDQRGGYGPSNNGGGDYDDARAPGRGAGGNGNRRSLDWLDD</sequence>
<evidence type="ECO:0000313" key="4">
    <source>
        <dbReference type="EMBL" id="MFB9451192.1"/>
    </source>
</evidence>
<dbReference type="Proteomes" id="UP001589608">
    <property type="component" value="Unassembled WGS sequence"/>
</dbReference>
<evidence type="ECO:0000256" key="1">
    <source>
        <dbReference type="SAM" id="MobiDB-lite"/>
    </source>
</evidence>
<dbReference type="InterPro" id="IPR013784">
    <property type="entry name" value="Carb-bd-like_fold"/>
</dbReference>
<feature type="compositionally biased region" description="Gly residues" evidence="1">
    <location>
        <begin position="682"/>
        <end position="698"/>
    </location>
</feature>
<proteinExistence type="predicted"/>
<keyword evidence="2" id="KW-0472">Membrane</keyword>
<feature type="transmembrane region" description="Helical" evidence="2">
    <location>
        <begin position="294"/>
        <end position="317"/>
    </location>
</feature>
<keyword evidence="2" id="KW-1133">Transmembrane helix</keyword>
<protein>
    <submittedName>
        <fullName evidence="4">Carboxypeptidase-like regulatory domain-containing protein</fullName>
    </submittedName>
</protein>
<dbReference type="RefSeq" id="WP_223099748.1">
    <property type="nucleotide sequence ID" value="NZ_CP061913.1"/>
</dbReference>
<evidence type="ECO:0000313" key="5">
    <source>
        <dbReference type="Proteomes" id="UP001589608"/>
    </source>
</evidence>
<dbReference type="SUPFAM" id="SSF49452">
    <property type="entry name" value="Starch-binding domain-like"/>
    <property type="match status" value="1"/>
</dbReference>
<feature type="compositionally biased region" description="Basic and acidic residues" evidence="1">
    <location>
        <begin position="666"/>
        <end position="676"/>
    </location>
</feature>
<name>A0ABV5MQP3_9ACTN</name>
<keyword evidence="2" id="KW-0812">Transmembrane</keyword>
<reference evidence="4 5" key="1">
    <citation type="submission" date="2024-09" db="EMBL/GenBank/DDBJ databases">
        <authorList>
            <person name="Sun Q."/>
            <person name="Mori K."/>
        </authorList>
    </citation>
    <scope>NUCLEOTIDE SEQUENCE [LARGE SCALE GENOMIC DNA]</scope>
    <source>
        <strain evidence="4 5">JCM 3307</strain>
    </source>
</reference>
<feature type="compositionally biased region" description="Gly residues" evidence="1">
    <location>
        <begin position="705"/>
        <end position="715"/>
    </location>
</feature>
<keyword evidence="3" id="KW-0732">Signal</keyword>
<feature type="compositionally biased region" description="Gly residues" evidence="1">
    <location>
        <begin position="536"/>
        <end position="659"/>
    </location>
</feature>
<comment type="caution">
    <text evidence="4">The sequence shown here is derived from an EMBL/GenBank/DDBJ whole genome shotgun (WGS) entry which is preliminary data.</text>
</comment>
<feature type="compositionally biased region" description="Pro residues" evidence="1">
    <location>
        <begin position="387"/>
        <end position="398"/>
    </location>
</feature>
<feature type="signal peptide" evidence="3">
    <location>
        <begin position="1"/>
        <end position="18"/>
    </location>
</feature>
<evidence type="ECO:0000256" key="2">
    <source>
        <dbReference type="SAM" id="Phobius"/>
    </source>
</evidence>
<dbReference type="EMBL" id="JBHMCA010000084">
    <property type="protein sequence ID" value="MFB9451192.1"/>
    <property type="molecule type" value="Genomic_DNA"/>
</dbReference>
<keyword evidence="5" id="KW-1185">Reference proteome</keyword>
<organism evidence="4 5">
    <name type="scientific">Dactylosporangium vinaceum</name>
    <dbReference type="NCBI Taxonomy" id="53362"/>
    <lineage>
        <taxon>Bacteria</taxon>
        <taxon>Bacillati</taxon>
        <taxon>Actinomycetota</taxon>
        <taxon>Actinomycetes</taxon>
        <taxon>Micromonosporales</taxon>
        <taxon>Micromonosporaceae</taxon>
        <taxon>Dactylosporangium</taxon>
    </lineage>
</organism>
<evidence type="ECO:0000256" key="3">
    <source>
        <dbReference type="SAM" id="SignalP"/>
    </source>
</evidence>
<dbReference type="Gene3D" id="2.60.40.1120">
    <property type="entry name" value="Carboxypeptidase-like, regulatory domain"/>
    <property type="match status" value="1"/>
</dbReference>
<dbReference type="Pfam" id="PF13620">
    <property type="entry name" value="CarboxypepD_reg"/>
    <property type="match status" value="1"/>
</dbReference>
<gene>
    <name evidence="4" type="ORF">ACFFTR_49705</name>
</gene>
<accession>A0ABV5MQP3</accession>
<feature type="compositionally biased region" description="Basic and acidic residues" evidence="1">
    <location>
        <begin position="518"/>
        <end position="528"/>
    </location>
</feature>
<feature type="region of interest" description="Disordered" evidence="1">
    <location>
        <begin position="322"/>
        <end position="407"/>
    </location>
</feature>
<feature type="region of interest" description="Disordered" evidence="1">
    <location>
        <begin position="256"/>
        <end position="288"/>
    </location>
</feature>
<feature type="compositionally biased region" description="Gly residues" evidence="1">
    <location>
        <begin position="481"/>
        <end position="517"/>
    </location>
</feature>
<feature type="region of interest" description="Disordered" evidence="1">
    <location>
        <begin position="423"/>
        <end position="741"/>
    </location>
</feature>